<name>A0A9P4J005_9PEZI</name>
<organism evidence="13 14">
    <name type="scientific">Myriangium duriaei CBS 260.36</name>
    <dbReference type="NCBI Taxonomy" id="1168546"/>
    <lineage>
        <taxon>Eukaryota</taxon>
        <taxon>Fungi</taxon>
        <taxon>Dikarya</taxon>
        <taxon>Ascomycota</taxon>
        <taxon>Pezizomycotina</taxon>
        <taxon>Dothideomycetes</taxon>
        <taxon>Dothideomycetidae</taxon>
        <taxon>Myriangiales</taxon>
        <taxon>Myriangiaceae</taxon>
        <taxon>Myriangium</taxon>
    </lineage>
</organism>
<feature type="transmembrane region" description="Helical" evidence="10">
    <location>
        <begin position="131"/>
        <end position="152"/>
    </location>
</feature>
<evidence type="ECO:0000256" key="8">
    <source>
        <dbReference type="ARBA" id="ARBA00023315"/>
    </source>
</evidence>
<reference evidence="13" key="1">
    <citation type="journal article" date="2020" name="Stud. Mycol.">
        <title>101 Dothideomycetes genomes: a test case for predicting lifestyles and emergence of pathogens.</title>
        <authorList>
            <person name="Haridas S."/>
            <person name="Albert R."/>
            <person name="Binder M."/>
            <person name="Bloem J."/>
            <person name="Labutti K."/>
            <person name="Salamov A."/>
            <person name="Andreopoulos B."/>
            <person name="Baker S."/>
            <person name="Barry K."/>
            <person name="Bills G."/>
            <person name="Bluhm B."/>
            <person name="Cannon C."/>
            <person name="Castanera R."/>
            <person name="Culley D."/>
            <person name="Daum C."/>
            <person name="Ezra D."/>
            <person name="Gonzalez J."/>
            <person name="Henrissat B."/>
            <person name="Kuo A."/>
            <person name="Liang C."/>
            <person name="Lipzen A."/>
            <person name="Lutzoni F."/>
            <person name="Magnuson J."/>
            <person name="Mondo S."/>
            <person name="Nolan M."/>
            <person name="Ohm R."/>
            <person name="Pangilinan J."/>
            <person name="Park H.-J."/>
            <person name="Ramirez L."/>
            <person name="Alfaro M."/>
            <person name="Sun H."/>
            <person name="Tritt A."/>
            <person name="Yoshinaga Y."/>
            <person name="Zwiers L.-H."/>
            <person name="Turgeon B."/>
            <person name="Goodwin S."/>
            <person name="Spatafora J."/>
            <person name="Crous P."/>
            <person name="Grigoriev I."/>
        </authorList>
    </citation>
    <scope>NUCLEOTIDE SEQUENCE</scope>
    <source>
        <strain evidence="13">CBS 260.36</strain>
    </source>
</reference>
<dbReference type="GO" id="GO:0005794">
    <property type="term" value="C:Golgi apparatus"/>
    <property type="evidence" value="ECO:0007669"/>
    <property type="project" value="TreeGrafter"/>
</dbReference>
<feature type="region of interest" description="Disordered" evidence="11">
    <location>
        <begin position="184"/>
        <end position="213"/>
    </location>
</feature>
<evidence type="ECO:0000313" key="13">
    <source>
        <dbReference type="EMBL" id="KAF2150947.1"/>
    </source>
</evidence>
<keyword evidence="6" id="KW-0564">Palmitate</keyword>
<keyword evidence="5 10" id="KW-0472">Membrane</keyword>
<dbReference type="AlphaFoldDB" id="A0A9P4J005"/>
<keyword evidence="14" id="KW-1185">Reference proteome</keyword>
<comment type="caution">
    <text evidence="13">The sequence shown here is derived from an EMBL/GenBank/DDBJ whole genome shotgun (WGS) entry which is preliminary data.</text>
</comment>
<feature type="domain" description="Palmitoyltransferase DHHC" evidence="12">
    <location>
        <begin position="30"/>
        <end position="168"/>
    </location>
</feature>
<dbReference type="InterPro" id="IPR001594">
    <property type="entry name" value="Palmitoyltrfase_DHHC"/>
</dbReference>
<comment type="catalytic activity">
    <reaction evidence="9 10">
        <text>L-cysteinyl-[protein] + hexadecanoyl-CoA = S-hexadecanoyl-L-cysteinyl-[protein] + CoA</text>
        <dbReference type="Rhea" id="RHEA:36683"/>
        <dbReference type="Rhea" id="RHEA-COMP:10131"/>
        <dbReference type="Rhea" id="RHEA-COMP:11032"/>
        <dbReference type="ChEBI" id="CHEBI:29950"/>
        <dbReference type="ChEBI" id="CHEBI:57287"/>
        <dbReference type="ChEBI" id="CHEBI:57379"/>
        <dbReference type="ChEBI" id="CHEBI:74151"/>
        <dbReference type="EC" id="2.3.1.225"/>
    </reaction>
</comment>
<sequence length="322" mass="34468">MLSDPGFIPKSPSRGQTKTVIDDLVSSNTFDDRHFCSTCVIRKPLRSKHCGRCGRCVAREDHHCPWAATCIGINNHRSFILYMATLVISILLLLNLFLVSLPLRPSPTPAQSQSCTLLSPSLCGEYLKAPFTTLLCAWSALQLIWVTMLLLVQLTQVARALTTYEAMRGHRVGPVTAALTTGSLDPSTAGGAATPSPAPGQAGQTGGHKQREKGCWPTWKRLLGLDTVLATAMYGSRASEMRARPANPYSSGLVKNCADFWTDGEAAGGVGGCVSGLTKKKTDGKGRLGGQSVDYTRLYTLPDGGMRYRSGGYESVPGGDMV</sequence>
<dbReference type="EC" id="2.3.1.225" evidence="10"/>
<dbReference type="GO" id="GO:0005783">
    <property type="term" value="C:endoplasmic reticulum"/>
    <property type="evidence" value="ECO:0007669"/>
    <property type="project" value="TreeGrafter"/>
</dbReference>
<proteinExistence type="inferred from homology"/>
<evidence type="ECO:0000256" key="4">
    <source>
        <dbReference type="ARBA" id="ARBA00022989"/>
    </source>
</evidence>
<gene>
    <name evidence="13" type="ORF">K461DRAFT_163885</name>
</gene>
<evidence type="ECO:0000256" key="10">
    <source>
        <dbReference type="RuleBase" id="RU079119"/>
    </source>
</evidence>
<keyword evidence="2 10" id="KW-0808">Transferase</keyword>
<dbReference type="PANTHER" id="PTHR22883">
    <property type="entry name" value="ZINC FINGER DHHC DOMAIN CONTAINING PROTEIN"/>
    <property type="match status" value="1"/>
</dbReference>
<feature type="compositionally biased region" description="Low complexity" evidence="11">
    <location>
        <begin position="186"/>
        <end position="202"/>
    </location>
</feature>
<dbReference type="EMBL" id="ML996088">
    <property type="protein sequence ID" value="KAF2150947.1"/>
    <property type="molecule type" value="Genomic_DNA"/>
</dbReference>
<evidence type="ECO:0000256" key="3">
    <source>
        <dbReference type="ARBA" id="ARBA00022692"/>
    </source>
</evidence>
<evidence type="ECO:0000256" key="6">
    <source>
        <dbReference type="ARBA" id="ARBA00023139"/>
    </source>
</evidence>
<evidence type="ECO:0000313" key="14">
    <source>
        <dbReference type="Proteomes" id="UP000799439"/>
    </source>
</evidence>
<keyword evidence="7" id="KW-0449">Lipoprotein</keyword>
<keyword evidence="8 10" id="KW-0012">Acyltransferase</keyword>
<dbReference type="GO" id="GO:0016020">
    <property type="term" value="C:membrane"/>
    <property type="evidence" value="ECO:0007669"/>
    <property type="project" value="UniProtKB-SubCell"/>
</dbReference>
<comment type="domain">
    <text evidence="10">The DHHC domain is required for palmitoyltransferase activity.</text>
</comment>
<protein>
    <recommendedName>
        <fullName evidence="10">Palmitoyltransferase</fullName>
        <ecNumber evidence="10">2.3.1.225</ecNumber>
    </recommendedName>
</protein>
<evidence type="ECO:0000256" key="5">
    <source>
        <dbReference type="ARBA" id="ARBA00023136"/>
    </source>
</evidence>
<dbReference type="OrthoDB" id="6781668at2759"/>
<keyword evidence="4 10" id="KW-1133">Transmembrane helix</keyword>
<dbReference type="Pfam" id="PF01529">
    <property type="entry name" value="DHHC"/>
    <property type="match status" value="1"/>
</dbReference>
<evidence type="ECO:0000256" key="11">
    <source>
        <dbReference type="SAM" id="MobiDB-lite"/>
    </source>
</evidence>
<comment type="similarity">
    <text evidence="10">Belongs to the DHHC palmitoyltransferase family.</text>
</comment>
<dbReference type="Proteomes" id="UP000799439">
    <property type="component" value="Unassembled WGS sequence"/>
</dbReference>
<comment type="subcellular location">
    <subcellularLocation>
        <location evidence="1">Membrane</location>
        <topology evidence="1">Multi-pass membrane protein</topology>
    </subcellularLocation>
</comment>
<accession>A0A9P4J005</accession>
<evidence type="ECO:0000256" key="7">
    <source>
        <dbReference type="ARBA" id="ARBA00023288"/>
    </source>
</evidence>
<keyword evidence="3 10" id="KW-0812">Transmembrane</keyword>
<dbReference type="GO" id="GO:0006612">
    <property type="term" value="P:protein targeting to membrane"/>
    <property type="evidence" value="ECO:0007669"/>
    <property type="project" value="TreeGrafter"/>
</dbReference>
<dbReference type="PROSITE" id="PS50216">
    <property type="entry name" value="DHHC"/>
    <property type="match status" value="1"/>
</dbReference>
<evidence type="ECO:0000256" key="9">
    <source>
        <dbReference type="ARBA" id="ARBA00048048"/>
    </source>
</evidence>
<feature type="transmembrane region" description="Helical" evidence="10">
    <location>
        <begin position="79"/>
        <end position="99"/>
    </location>
</feature>
<dbReference type="GO" id="GO:0019706">
    <property type="term" value="F:protein-cysteine S-palmitoyltransferase activity"/>
    <property type="evidence" value="ECO:0007669"/>
    <property type="project" value="UniProtKB-EC"/>
</dbReference>
<evidence type="ECO:0000256" key="2">
    <source>
        <dbReference type="ARBA" id="ARBA00022679"/>
    </source>
</evidence>
<dbReference type="InterPro" id="IPR039859">
    <property type="entry name" value="PFA4/ZDH16/20/ERF2-like"/>
</dbReference>
<evidence type="ECO:0000259" key="12">
    <source>
        <dbReference type="Pfam" id="PF01529"/>
    </source>
</evidence>
<evidence type="ECO:0000256" key="1">
    <source>
        <dbReference type="ARBA" id="ARBA00004141"/>
    </source>
</evidence>